<evidence type="ECO:0000259" key="4">
    <source>
        <dbReference type="Pfam" id="PF25876"/>
    </source>
</evidence>
<dbReference type="InterPro" id="IPR058625">
    <property type="entry name" value="MdtA-like_BSH"/>
</dbReference>
<dbReference type="Pfam" id="PF25917">
    <property type="entry name" value="BSH_RND"/>
    <property type="match status" value="1"/>
</dbReference>
<dbReference type="Gene3D" id="1.10.287.470">
    <property type="entry name" value="Helix hairpin bin"/>
    <property type="match status" value="1"/>
</dbReference>
<feature type="region of interest" description="Disordered" evidence="3">
    <location>
        <begin position="25"/>
        <end position="51"/>
    </location>
</feature>
<evidence type="ECO:0000259" key="5">
    <source>
        <dbReference type="Pfam" id="PF25917"/>
    </source>
</evidence>
<feature type="compositionally biased region" description="Polar residues" evidence="3">
    <location>
        <begin position="35"/>
        <end position="50"/>
    </location>
</feature>
<dbReference type="InterPro" id="IPR058637">
    <property type="entry name" value="YknX-like_C"/>
</dbReference>
<dbReference type="InterPro" id="IPR006143">
    <property type="entry name" value="RND_pump_MFP"/>
</dbReference>
<dbReference type="Pfam" id="PF25989">
    <property type="entry name" value="YknX_C"/>
    <property type="match status" value="1"/>
</dbReference>
<feature type="domain" description="Multidrug resistance protein MdtA-like barrel-sandwich hybrid" evidence="5">
    <location>
        <begin position="67"/>
        <end position="197"/>
    </location>
</feature>
<dbReference type="GO" id="GO:0015562">
    <property type="term" value="F:efflux transmembrane transporter activity"/>
    <property type="evidence" value="ECO:0007669"/>
    <property type="project" value="TreeGrafter"/>
</dbReference>
<evidence type="ECO:0000259" key="7">
    <source>
        <dbReference type="Pfam" id="PF25989"/>
    </source>
</evidence>
<sequence length="358" mass="38177">MRRSVTSFFTGLALLSLAACREEAKDEPLPPRPVLTTTAARSSTDEQGFSGTIAPRYETNLAFRTLGRIVSRAVDVGEEVKKDQEVAAIDAETLSATVRQAKAQVASARAQADNAAASAERARRLFEEKTVSSAELESANQSKSTADAALERAEAELAKAENALTYAVLTAPYDGVVTQVSLDVGEVAAAGQPVMTIARTDVREAVVDIPTDELDGIKVADRFRVRLQTDPTMATEGSVREIAPEADAATRSNRVRILLDQPPPGFRLGALIRAFPVRSSDDLIRVPQTAVLEEGGEAYVWVVPPKASTVEKRKVSLGERRGDVVEVVSGLNEGETVVIAGVHSLEENQAVTLSGEPS</sequence>
<dbReference type="InterPro" id="IPR058624">
    <property type="entry name" value="MdtA-like_HH"/>
</dbReference>
<feature type="domain" description="CusB-like beta-barrel" evidence="6">
    <location>
        <begin position="206"/>
        <end position="262"/>
    </location>
</feature>
<dbReference type="PROSITE" id="PS00435">
    <property type="entry name" value="PEROXIDASE_1"/>
    <property type="match status" value="1"/>
</dbReference>
<dbReference type="PANTHER" id="PTHR30469">
    <property type="entry name" value="MULTIDRUG RESISTANCE PROTEIN MDTA"/>
    <property type="match status" value="1"/>
</dbReference>
<accession>A0A1T4MTM7</accession>
<dbReference type="EMBL" id="FUXL01000002">
    <property type="protein sequence ID" value="SJZ70177.1"/>
    <property type="molecule type" value="Genomic_DNA"/>
</dbReference>
<gene>
    <name evidence="8" type="ORF">SAMN05428963_102279</name>
</gene>
<proteinExistence type="inferred from homology"/>
<keyword evidence="2" id="KW-0175">Coiled coil</keyword>
<dbReference type="PANTHER" id="PTHR30469:SF15">
    <property type="entry name" value="HLYD FAMILY OF SECRETION PROTEINS"/>
    <property type="match status" value="1"/>
</dbReference>
<evidence type="ECO:0000313" key="9">
    <source>
        <dbReference type="Proteomes" id="UP000190135"/>
    </source>
</evidence>
<keyword evidence="9" id="KW-1185">Reference proteome</keyword>
<reference evidence="8 9" key="1">
    <citation type="submission" date="2017-02" db="EMBL/GenBank/DDBJ databases">
        <authorList>
            <person name="Peterson S.W."/>
        </authorList>
    </citation>
    <scope>NUCLEOTIDE SEQUENCE [LARGE SCALE GENOMIC DNA]</scope>
    <source>
        <strain evidence="8 9">USBA 369</strain>
    </source>
</reference>
<dbReference type="NCBIfam" id="TIGR01730">
    <property type="entry name" value="RND_mfp"/>
    <property type="match status" value="1"/>
</dbReference>
<dbReference type="Gene3D" id="2.40.30.170">
    <property type="match status" value="1"/>
</dbReference>
<dbReference type="Pfam" id="PF25954">
    <property type="entry name" value="Beta-barrel_RND_2"/>
    <property type="match status" value="1"/>
</dbReference>
<dbReference type="AlphaFoldDB" id="A0A1T4MTM7"/>
<evidence type="ECO:0000256" key="2">
    <source>
        <dbReference type="SAM" id="Coils"/>
    </source>
</evidence>
<evidence type="ECO:0000259" key="6">
    <source>
        <dbReference type="Pfam" id="PF25954"/>
    </source>
</evidence>
<dbReference type="PROSITE" id="PS51257">
    <property type="entry name" value="PROKAR_LIPOPROTEIN"/>
    <property type="match status" value="1"/>
</dbReference>
<feature type="domain" description="YknX-like C-terminal permuted SH3-like" evidence="7">
    <location>
        <begin position="284"/>
        <end position="352"/>
    </location>
</feature>
<dbReference type="Gene3D" id="2.40.50.100">
    <property type="match status" value="1"/>
</dbReference>
<dbReference type="InterPro" id="IPR058792">
    <property type="entry name" value="Beta-barrel_RND_2"/>
</dbReference>
<dbReference type="Proteomes" id="UP000190135">
    <property type="component" value="Unassembled WGS sequence"/>
</dbReference>
<evidence type="ECO:0000256" key="3">
    <source>
        <dbReference type="SAM" id="MobiDB-lite"/>
    </source>
</evidence>
<feature type="coiled-coil region" evidence="2">
    <location>
        <begin position="91"/>
        <end position="170"/>
    </location>
</feature>
<protein>
    <submittedName>
        <fullName evidence="8">RND family efflux transporter, MFP subunit</fullName>
    </submittedName>
</protein>
<name>A0A1T4MTM7_9HYPH</name>
<dbReference type="Gene3D" id="2.40.420.20">
    <property type="match status" value="1"/>
</dbReference>
<dbReference type="RefSeq" id="WP_078706954.1">
    <property type="nucleotide sequence ID" value="NZ_FUXL01000002.1"/>
</dbReference>
<dbReference type="STRING" id="1365950.SAMN05428963_102279"/>
<organism evidence="8 9">
    <name type="scientific">Consotaella salsifontis</name>
    <dbReference type="NCBI Taxonomy" id="1365950"/>
    <lineage>
        <taxon>Bacteria</taxon>
        <taxon>Pseudomonadati</taxon>
        <taxon>Pseudomonadota</taxon>
        <taxon>Alphaproteobacteria</taxon>
        <taxon>Hyphomicrobiales</taxon>
        <taxon>Aurantimonadaceae</taxon>
        <taxon>Consotaella</taxon>
    </lineage>
</organism>
<evidence type="ECO:0000256" key="1">
    <source>
        <dbReference type="ARBA" id="ARBA00009477"/>
    </source>
</evidence>
<comment type="similarity">
    <text evidence="1">Belongs to the membrane fusion protein (MFP) (TC 8.A.1) family.</text>
</comment>
<feature type="domain" description="Multidrug resistance protein MdtA-like alpha-helical hairpin" evidence="4">
    <location>
        <begin position="98"/>
        <end position="167"/>
    </location>
</feature>
<dbReference type="GO" id="GO:1990281">
    <property type="term" value="C:efflux pump complex"/>
    <property type="evidence" value="ECO:0007669"/>
    <property type="project" value="TreeGrafter"/>
</dbReference>
<evidence type="ECO:0000313" key="8">
    <source>
        <dbReference type="EMBL" id="SJZ70177.1"/>
    </source>
</evidence>
<dbReference type="InterPro" id="IPR019793">
    <property type="entry name" value="Peroxidases_heam-ligand_BS"/>
</dbReference>
<dbReference type="OrthoDB" id="9813967at2"/>
<dbReference type="Pfam" id="PF25876">
    <property type="entry name" value="HH_MFP_RND"/>
    <property type="match status" value="1"/>
</dbReference>
<dbReference type="SUPFAM" id="SSF111369">
    <property type="entry name" value="HlyD-like secretion proteins"/>
    <property type="match status" value="1"/>
</dbReference>